<dbReference type="CDD" id="cd05466">
    <property type="entry name" value="PBP2_LTTR_substrate"/>
    <property type="match status" value="1"/>
</dbReference>
<evidence type="ECO:0000313" key="7">
    <source>
        <dbReference type="Proteomes" id="UP001595807"/>
    </source>
</evidence>
<evidence type="ECO:0000256" key="4">
    <source>
        <dbReference type="ARBA" id="ARBA00023163"/>
    </source>
</evidence>
<sequence length="292" mass="33533">MNRQRLEYFVDLAETLNYTETAERLFTSQGNVSKQILALEKELGVQLFVREHRQIRLTDVGRDVLTEAQEILRSYEDLDKVVSTHKFKANHHIILHGIPTMSSYGITSLIGQFHKHYPQYDLSIEEEEGTDLSRSLRQGHCHLIFNRYFEGSLPEEDYLVIDKDELVVVLPQGHKMAEQAELDLADLKDETFLELGHSSKLYGKMIELCQAAGFTPKISYQGKRVNYILEFVAQEMGISLMMKRSIAKENLSQLVIRPLKTPLICQLCLVKGATDSPAVEKFWEFVQKALEN</sequence>
<evidence type="ECO:0000313" key="6">
    <source>
        <dbReference type="EMBL" id="MFC3927156.1"/>
    </source>
</evidence>
<dbReference type="PRINTS" id="PR00039">
    <property type="entry name" value="HTHLYSR"/>
</dbReference>
<keyword evidence="4" id="KW-0804">Transcription</keyword>
<dbReference type="PANTHER" id="PTHR30346:SF28">
    <property type="entry name" value="HTH-TYPE TRANSCRIPTIONAL REGULATOR CYNR"/>
    <property type="match status" value="1"/>
</dbReference>
<dbReference type="Proteomes" id="UP001595807">
    <property type="component" value="Unassembled WGS sequence"/>
</dbReference>
<dbReference type="InterPro" id="IPR036388">
    <property type="entry name" value="WH-like_DNA-bd_sf"/>
</dbReference>
<dbReference type="InterPro" id="IPR036390">
    <property type="entry name" value="WH_DNA-bd_sf"/>
</dbReference>
<protein>
    <submittedName>
        <fullName evidence="6">LysR family transcriptional regulator</fullName>
    </submittedName>
</protein>
<feature type="domain" description="HTH lysR-type" evidence="5">
    <location>
        <begin position="1"/>
        <end position="58"/>
    </location>
</feature>
<comment type="caution">
    <text evidence="6">The sequence shown here is derived from an EMBL/GenBank/DDBJ whole genome shotgun (WGS) entry which is preliminary data.</text>
</comment>
<evidence type="ECO:0000256" key="1">
    <source>
        <dbReference type="ARBA" id="ARBA00009437"/>
    </source>
</evidence>
<dbReference type="InterPro" id="IPR000847">
    <property type="entry name" value="LysR_HTH_N"/>
</dbReference>
<dbReference type="RefSeq" id="WP_380424352.1">
    <property type="nucleotide sequence ID" value="NZ_JBHRZV010000003.1"/>
</dbReference>
<keyword evidence="2" id="KW-0805">Transcription regulation</keyword>
<keyword evidence="3" id="KW-0238">DNA-binding</keyword>
<evidence type="ECO:0000256" key="2">
    <source>
        <dbReference type="ARBA" id="ARBA00023015"/>
    </source>
</evidence>
<dbReference type="InterPro" id="IPR005119">
    <property type="entry name" value="LysR_subst-bd"/>
</dbReference>
<proteinExistence type="inferred from homology"/>
<dbReference type="Gene3D" id="3.40.190.290">
    <property type="match status" value="1"/>
</dbReference>
<dbReference type="EMBL" id="JBHRZV010000003">
    <property type="protein sequence ID" value="MFC3927156.1"/>
    <property type="molecule type" value="Genomic_DNA"/>
</dbReference>
<keyword evidence="7" id="KW-1185">Reference proteome</keyword>
<accession>A0ABV8CTI6</accession>
<dbReference type="Pfam" id="PF00126">
    <property type="entry name" value="HTH_1"/>
    <property type="match status" value="1"/>
</dbReference>
<dbReference type="SUPFAM" id="SSF53850">
    <property type="entry name" value="Periplasmic binding protein-like II"/>
    <property type="match status" value="1"/>
</dbReference>
<evidence type="ECO:0000259" key="5">
    <source>
        <dbReference type="PROSITE" id="PS50931"/>
    </source>
</evidence>
<dbReference type="SUPFAM" id="SSF46785">
    <property type="entry name" value="Winged helix' DNA-binding domain"/>
    <property type="match status" value="1"/>
</dbReference>
<reference evidence="7" key="1">
    <citation type="journal article" date="2019" name="Int. J. Syst. Evol. Microbiol.">
        <title>The Global Catalogue of Microorganisms (GCM) 10K type strain sequencing project: providing services to taxonomists for standard genome sequencing and annotation.</title>
        <authorList>
            <consortium name="The Broad Institute Genomics Platform"/>
            <consortium name="The Broad Institute Genome Sequencing Center for Infectious Disease"/>
            <person name="Wu L."/>
            <person name="Ma J."/>
        </authorList>
    </citation>
    <scope>NUCLEOTIDE SEQUENCE [LARGE SCALE GENOMIC DNA]</scope>
    <source>
        <strain evidence="7">CCUG 67170</strain>
    </source>
</reference>
<comment type="similarity">
    <text evidence="1">Belongs to the LysR transcriptional regulatory family.</text>
</comment>
<organism evidence="6 7">
    <name type="scientific">Streptococcus caprae</name>
    <dbReference type="NCBI Taxonomy" id="1640501"/>
    <lineage>
        <taxon>Bacteria</taxon>
        <taxon>Bacillati</taxon>
        <taxon>Bacillota</taxon>
        <taxon>Bacilli</taxon>
        <taxon>Lactobacillales</taxon>
        <taxon>Streptococcaceae</taxon>
        <taxon>Streptococcus</taxon>
    </lineage>
</organism>
<dbReference type="PROSITE" id="PS50931">
    <property type="entry name" value="HTH_LYSR"/>
    <property type="match status" value="1"/>
</dbReference>
<gene>
    <name evidence="6" type="ORF">ACFORF_00715</name>
</gene>
<dbReference type="PANTHER" id="PTHR30346">
    <property type="entry name" value="TRANSCRIPTIONAL DUAL REGULATOR HCAR-RELATED"/>
    <property type="match status" value="1"/>
</dbReference>
<dbReference type="Gene3D" id="1.10.10.10">
    <property type="entry name" value="Winged helix-like DNA-binding domain superfamily/Winged helix DNA-binding domain"/>
    <property type="match status" value="1"/>
</dbReference>
<evidence type="ECO:0000256" key="3">
    <source>
        <dbReference type="ARBA" id="ARBA00023125"/>
    </source>
</evidence>
<name>A0ABV8CTI6_9STRE</name>
<dbReference type="Pfam" id="PF03466">
    <property type="entry name" value="LysR_substrate"/>
    <property type="match status" value="1"/>
</dbReference>